<comment type="caution">
    <text evidence="1">The sequence shown here is derived from an EMBL/GenBank/DDBJ whole genome shotgun (WGS) entry which is preliminary data.</text>
</comment>
<gene>
    <name evidence="1" type="ORF">RJ639_042640</name>
</gene>
<protein>
    <submittedName>
        <fullName evidence="1">Uncharacterized protein</fullName>
    </submittedName>
</protein>
<dbReference type="AlphaFoldDB" id="A0AA88WFZ5"/>
<sequence>MRATTSKYVGAGELPLMLGNRIVFGTCFCSIILCRPDVAIRSTHYEPPSEFCEVSTSFFDIVLNFLNFRSCADEKPFVPKYQVSKERAKSLGIDFISLEESIKETVESLKEKKLFGISPVV</sequence>
<accession>A0AA88WFZ5</accession>
<keyword evidence="2" id="KW-1185">Reference proteome</keyword>
<name>A0AA88WFZ5_9ASTE</name>
<dbReference type="Gene3D" id="3.40.50.720">
    <property type="entry name" value="NAD(P)-binding Rossmann-like Domain"/>
    <property type="match status" value="1"/>
</dbReference>
<proteinExistence type="predicted"/>
<evidence type="ECO:0000313" key="2">
    <source>
        <dbReference type="Proteomes" id="UP001188597"/>
    </source>
</evidence>
<reference evidence="1" key="1">
    <citation type="submission" date="2022-12" db="EMBL/GenBank/DDBJ databases">
        <title>Draft genome assemblies for two species of Escallonia (Escalloniales).</title>
        <authorList>
            <person name="Chanderbali A."/>
            <person name="Dervinis C."/>
            <person name="Anghel I."/>
            <person name="Soltis D."/>
            <person name="Soltis P."/>
            <person name="Zapata F."/>
        </authorList>
    </citation>
    <scope>NUCLEOTIDE SEQUENCE</scope>
    <source>
        <strain evidence="1">UCBG64.0493</strain>
        <tissue evidence="1">Leaf</tissue>
    </source>
</reference>
<dbReference type="Proteomes" id="UP001188597">
    <property type="component" value="Unassembled WGS sequence"/>
</dbReference>
<organism evidence="1 2">
    <name type="scientific">Escallonia herrerae</name>
    <dbReference type="NCBI Taxonomy" id="1293975"/>
    <lineage>
        <taxon>Eukaryota</taxon>
        <taxon>Viridiplantae</taxon>
        <taxon>Streptophyta</taxon>
        <taxon>Embryophyta</taxon>
        <taxon>Tracheophyta</taxon>
        <taxon>Spermatophyta</taxon>
        <taxon>Magnoliopsida</taxon>
        <taxon>eudicotyledons</taxon>
        <taxon>Gunneridae</taxon>
        <taxon>Pentapetalae</taxon>
        <taxon>asterids</taxon>
        <taxon>campanulids</taxon>
        <taxon>Escalloniales</taxon>
        <taxon>Escalloniaceae</taxon>
        <taxon>Escallonia</taxon>
    </lineage>
</organism>
<evidence type="ECO:0000313" key="1">
    <source>
        <dbReference type="EMBL" id="KAK3026343.1"/>
    </source>
</evidence>
<dbReference type="EMBL" id="JAVXUP010000504">
    <property type="protein sequence ID" value="KAK3026343.1"/>
    <property type="molecule type" value="Genomic_DNA"/>
</dbReference>